<comment type="caution">
    <text evidence="1">The sequence shown here is derived from an EMBL/GenBank/DDBJ whole genome shotgun (WGS) entry which is preliminary data.</text>
</comment>
<dbReference type="AlphaFoldDB" id="A0ABD6EYF7"/>
<organism evidence="1 2">
    <name type="scientific">Gnathostoma spinigerum</name>
    <dbReference type="NCBI Taxonomy" id="75299"/>
    <lineage>
        <taxon>Eukaryota</taxon>
        <taxon>Metazoa</taxon>
        <taxon>Ecdysozoa</taxon>
        <taxon>Nematoda</taxon>
        <taxon>Chromadorea</taxon>
        <taxon>Rhabditida</taxon>
        <taxon>Spirurina</taxon>
        <taxon>Gnathostomatomorpha</taxon>
        <taxon>Gnathostomatoidea</taxon>
        <taxon>Gnathostomatidae</taxon>
        <taxon>Gnathostoma</taxon>
    </lineage>
</organism>
<sequence length="104" mass="11948">MEDIMDQLADCLVAPYAFALISNGTGKAFRFSSMPMIRCYKQPKPWGIFLKLQCCLKYFYYTAVIPNEHTSNTLQNWCGRSDLHPLQNEQPQRLSILFHLANGS</sequence>
<name>A0ABD6EYF7_9BILA</name>
<evidence type="ECO:0000313" key="1">
    <source>
        <dbReference type="EMBL" id="MFH4984117.1"/>
    </source>
</evidence>
<gene>
    <name evidence="1" type="ORF">AB6A40_010826</name>
</gene>
<dbReference type="EMBL" id="JBGFUD010015308">
    <property type="protein sequence ID" value="MFH4984117.1"/>
    <property type="molecule type" value="Genomic_DNA"/>
</dbReference>
<protein>
    <submittedName>
        <fullName evidence="1">Uncharacterized protein</fullName>
    </submittedName>
</protein>
<evidence type="ECO:0000313" key="2">
    <source>
        <dbReference type="Proteomes" id="UP001608902"/>
    </source>
</evidence>
<dbReference type="Proteomes" id="UP001608902">
    <property type="component" value="Unassembled WGS sequence"/>
</dbReference>
<keyword evidence="2" id="KW-1185">Reference proteome</keyword>
<reference evidence="1 2" key="1">
    <citation type="submission" date="2024-08" db="EMBL/GenBank/DDBJ databases">
        <title>Gnathostoma spinigerum genome.</title>
        <authorList>
            <person name="Gonzalez-Bertolin B."/>
            <person name="Monzon S."/>
            <person name="Zaballos A."/>
            <person name="Jimenez P."/>
            <person name="Dekumyoy P."/>
            <person name="Varona S."/>
            <person name="Cuesta I."/>
            <person name="Sumanam S."/>
            <person name="Adisakwattana P."/>
            <person name="Gasser R.B."/>
            <person name="Hernandez-Gonzalez A."/>
            <person name="Young N.D."/>
            <person name="Perteguer M.J."/>
        </authorList>
    </citation>
    <scope>NUCLEOTIDE SEQUENCE [LARGE SCALE GENOMIC DNA]</scope>
    <source>
        <strain evidence="1">AL3</strain>
        <tissue evidence="1">Liver</tissue>
    </source>
</reference>
<accession>A0ABD6EYF7</accession>
<proteinExistence type="predicted"/>